<proteinExistence type="predicted"/>
<evidence type="ECO:0000313" key="2">
    <source>
        <dbReference type="Proteomes" id="UP000321934"/>
    </source>
</evidence>
<protein>
    <submittedName>
        <fullName evidence="1">Uncharacterized protein</fullName>
    </submittedName>
</protein>
<name>A0A5B8XFV8_9RICK</name>
<keyword evidence="2" id="KW-1185">Reference proteome</keyword>
<sequence>MNQPNNEQNIEMININNNINDTEMQQLNDAMAQQQVQQQVQQKVQQQVQQQPNNPGRFWNYVSTNRIIKGLAYIAAAGFVGKGVYIITNGVIAKIKDSYHAFVDVHEQPYKDIFGADTVDESGVAFKNYDEYDENGKTVTKWATKNGNE</sequence>
<gene>
    <name evidence="1" type="ORF">Deia_00433</name>
</gene>
<dbReference type="Proteomes" id="UP000321934">
    <property type="component" value="Chromosome"/>
</dbReference>
<accession>A0A5B8XFV8</accession>
<organism evidence="1 2">
    <name type="scientific">Candidatus Deianiraea vastatrix</name>
    <dbReference type="NCBI Taxonomy" id="2163644"/>
    <lineage>
        <taxon>Bacteria</taxon>
        <taxon>Pseudomonadati</taxon>
        <taxon>Pseudomonadota</taxon>
        <taxon>Alphaproteobacteria</taxon>
        <taxon>Rickettsiales</taxon>
        <taxon>Candidatus Deianiraeaceae</taxon>
        <taxon>Candidatus Deianiraea</taxon>
    </lineage>
</organism>
<dbReference type="RefSeq" id="WP_146820520.1">
    <property type="nucleotide sequence ID" value="NZ_CP029077.1"/>
</dbReference>
<dbReference type="EMBL" id="CP029077">
    <property type="protein sequence ID" value="QED23234.1"/>
    <property type="molecule type" value="Genomic_DNA"/>
</dbReference>
<dbReference type="AlphaFoldDB" id="A0A5B8XFV8"/>
<reference evidence="1 2" key="1">
    <citation type="journal article" date="2019" name="ISME J.">
        <title>Deianiraea, an extracellular bacterium associated with the ciliate Paramecium, suggests an alternative scenario for the evolution of Rickettsiales.</title>
        <authorList>
            <person name="Castelli M."/>
            <person name="Sabaneyeva E."/>
            <person name="Lanzoni O."/>
            <person name="Lebedeva N."/>
            <person name="Floriano A.M."/>
            <person name="Gaiarsa S."/>
            <person name="Benken K."/>
            <person name="Modeo L."/>
            <person name="Bandi C."/>
            <person name="Potekhin A."/>
            <person name="Sassera D."/>
            <person name="Petroni G."/>
        </authorList>
    </citation>
    <scope>NUCLEOTIDE SEQUENCE [LARGE SCALE GENOMIC DNA]</scope>
    <source>
        <strain evidence="1">CyL4-1</strain>
    </source>
</reference>
<evidence type="ECO:0000313" key="1">
    <source>
        <dbReference type="EMBL" id="QED23234.1"/>
    </source>
</evidence>